<dbReference type="EMBL" id="LWLT01000008">
    <property type="status" value="NOT_ANNOTATED_CDS"/>
    <property type="molecule type" value="Genomic_DNA"/>
</dbReference>
<evidence type="ECO:0000256" key="2">
    <source>
        <dbReference type="ARBA" id="ARBA00010663"/>
    </source>
</evidence>
<dbReference type="Pfam" id="PF00001">
    <property type="entry name" value="7tm_1"/>
    <property type="match status" value="1"/>
</dbReference>
<keyword evidence="3 9" id="KW-0812">Transmembrane</keyword>
<evidence type="ECO:0000256" key="1">
    <source>
        <dbReference type="ARBA" id="ARBA00004141"/>
    </source>
</evidence>
<comment type="subcellular location">
    <subcellularLocation>
        <location evidence="1">Membrane</location>
        <topology evidence="1">Multi-pass membrane protein</topology>
    </subcellularLocation>
</comment>
<dbReference type="GO" id="GO:0042923">
    <property type="term" value="F:neuropeptide binding"/>
    <property type="evidence" value="ECO:0007669"/>
    <property type="project" value="TreeGrafter"/>
</dbReference>
<keyword evidence="8" id="KW-0807">Transducer</keyword>
<dbReference type="Gene3D" id="1.20.1070.10">
    <property type="entry name" value="Rhodopsin 7-helix transmembrane proteins"/>
    <property type="match status" value="1"/>
</dbReference>
<reference evidence="11" key="3">
    <citation type="submission" date="2025-09" db="UniProtKB">
        <authorList>
            <consortium name="Ensembl"/>
        </authorList>
    </citation>
    <scope>IDENTIFICATION</scope>
</reference>
<feature type="transmembrane region" description="Helical" evidence="9">
    <location>
        <begin position="22"/>
        <end position="41"/>
    </location>
</feature>
<proteinExistence type="inferred from homology"/>
<dbReference type="AlphaFoldDB" id="A0A452FFT7"/>
<accession>A0A452FFT7</accession>
<feature type="transmembrane region" description="Helical" evidence="9">
    <location>
        <begin position="53"/>
        <end position="78"/>
    </location>
</feature>
<evidence type="ECO:0000256" key="6">
    <source>
        <dbReference type="ARBA" id="ARBA00023136"/>
    </source>
</evidence>
<dbReference type="InterPro" id="IPR000611">
    <property type="entry name" value="NPY_rcpt"/>
</dbReference>
<evidence type="ECO:0000256" key="9">
    <source>
        <dbReference type="SAM" id="Phobius"/>
    </source>
</evidence>
<evidence type="ECO:0000256" key="8">
    <source>
        <dbReference type="ARBA" id="ARBA00023224"/>
    </source>
</evidence>
<feature type="transmembrane region" description="Helical" evidence="9">
    <location>
        <begin position="220"/>
        <end position="239"/>
    </location>
</feature>
<feature type="transmembrane region" description="Helical" evidence="9">
    <location>
        <begin position="245"/>
        <end position="266"/>
    </location>
</feature>
<dbReference type="GeneTree" id="ENSGT00940000163511"/>
<name>A0A452FFT7_CAPHI</name>
<reference evidence="11 12" key="1">
    <citation type="submission" date="2016-04" db="EMBL/GenBank/DDBJ databases">
        <title>Polished mammalian reference genomes with single-molecule sequencing and chromosome conformation capture applied to the Capra hircus genome.</title>
        <authorList>
            <person name="Bickhart D.M."/>
            <person name="Koren S."/>
            <person name="Rosen B."/>
            <person name="Hastie A."/>
            <person name="Liachko I."/>
            <person name="Sullivan S.T."/>
            <person name="Burton J."/>
            <person name="Sayre B.L."/>
            <person name="Huson H.J."/>
            <person name="Lee J."/>
            <person name="Lam E."/>
            <person name="Kelley C.M."/>
            <person name="Hutchison J.L."/>
            <person name="Zhou Y."/>
            <person name="Sun J."/>
            <person name="Crisa A."/>
            <person name="Schwartz J.C."/>
            <person name="Hammond J.A."/>
            <person name="Schroeder S.G."/>
            <person name="Liu G.E."/>
            <person name="Dunham M."/>
            <person name="Shendure J."/>
            <person name="Sonstegard T.S."/>
            <person name="Phillippy A.M."/>
            <person name="Van Tassell C.P."/>
            <person name="Smith T.P."/>
        </authorList>
    </citation>
    <scope>NUCLEOTIDE SEQUENCE [LARGE SCALE GENOMIC DNA]</scope>
</reference>
<dbReference type="OMA" id="QNAINIM"/>
<comment type="similarity">
    <text evidence="2">Belongs to the G-protein coupled receptor 1 family.</text>
</comment>
<evidence type="ECO:0000256" key="7">
    <source>
        <dbReference type="ARBA" id="ARBA00023170"/>
    </source>
</evidence>
<feature type="transmembrane region" description="Helical" evidence="9">
    <location>
        <begin position="123"/>
        <end position="148"/>
    </location>
</feature>
<evidence type="ECO:0000259" key="10">
    <source>
        <dbReference type="PROSITE" id="PS50262"/>
    </source>
</evidence>
<evidence type="ECO:0000313" key="12">
    <source>
        <dbReference type="Proteomes" id="UP000291000"/>
    </source>
</evidence>
<keyword evidence="12" id="KW-1185">Reference proteome</keyword>
<dbReference type="PRINTS" id="PR00237">
    <property type="entry name" value="GPCRRHODOPSN"/>
</dbReference>
<dbReference type="InterPro" id="IPR017452">
    <property type="entry name" value="GPCR_Rhodpsn_7TM"/>
</dbReference>
<dbReference type="SUPFAM" id="SSF81321">
    <property type="entry name" value="Family A G protein-coupled receptor-like"/>
    <property type="match status" value="1"/>
</dbReference>
<evidence type="ECO:0000256" key="4">
    <source>
        <dbReference type="ARBA" id="ARBA00022989"/>
    </source>
</evidence>
<feature type="transmembrane region" description="Helical" evidence="9">
    <location>
        <begin position="176"/>
        <end position="199"/>
    </location>
</feature>
<sequence length="301" mass="35033">SNKTNIKNNHSAFFYFESSCRLPFLALLLLLIVSTVVLIVGKQREVQNAINIMIVNLSLSDIIVCVMSIPFTIIYTLMDHWIFRDFTCKVTSYVQSVSICASIFSLVLIAIERYQGWKIRVSHTYWAIMLIWLFSLLLSIPFLLSFFLTNEPFQNFCLPTDLYPHWVACPSKMNQLLFTTSLFTLFILVCYLKIVTCLHRRNGKIDKKRESESWLRENKRINMMLISTVVSFEVCWLLLNIFNVIFVRHLIAMASACINPLFYGFLNKNFQKDLMLLIHHCCVHLDEYKGSLRLAHTSTSI</sequence>
<reference evidence="11" key="2">
    <citation type="submission" date="2025-08" db="UniProtKB">
        <authorList>
            <consortium name="Ensembl"/>
        </authorList>
    </citation>
    <scope>IDENTIFICATION</scope>
</reference>
<dbReference type="PROSITE" id="PS50262">
    <property type="entry name" value="G_PROTEIN_RECEP_F1_2"/>
    <property type="match status" value="1"/>
</dbReference>
<dbReference type="STRING" id="9925.ENSCHIP00000023309"/>
<feature type="transmembrane region" description="Helical" evidence="9">
    <location>
        <begin position="90"/>
        <end position="111"/>
    </location>
</feature>
<evidence type="ECO:0000256" key="5">
    <source>
        <dbReference type="ARBA" id="ARBA00023040"/>
    </source>
</evidence>
<dbReference type="GO" id="GO:0005886">
    <property type="term" value="C:plasma membrane"/>
    <property type="evidence" value="ECO:0007669"/>
    <property type="project" value="TreeGrafter"/>
</dbReference>
<feature type="domain" description="G-protein coupled receptors family 1 profile" evidence="10">
    <location>
        <begin position="32"/>
        <end position="245"/>
    </location>
</feature>
<dbReference type="GO" id="GO:0004983">
    <property type="term" value="F:neuropeptide Y receptor activity"/>
    <property type="evidence" value="ECO:0007669"/>
    <property type="project" value="InterPro"/>
</dbReference>
<evidence type="ECO:0000313" key="11">
    <source>
        <dbReference type="Ensembl" id="ENSCHIP00000023309.1"/>
    </source>
</evidence>
<evidence type="ECO:0000256" key="3">
    <source>
        <dbReference type="ARBA" id="ARBA00022692"/>
    </source>
</evidence>
<keyword evidence="7" id="KW-0675">Receptor</keyword>
<dbReference type="Ensembl" id="ENSCHIT00000031167.1">
    <property type="protein sequence ID" value="ENSCHIP00000023309.1"/>
    <property type="gene ID" value="ENSCHIG00000020933.1"/>
</dbReference>
<keyword evidence="5" id="KW-0297">G-protein coupled receptor</keyword>
<dbReference type="PANTHER" id="PTHR24235">
    <property type="entry name" value="NEUROPEPTIDE Y RECEPTOR"/>
    <property type="match status" value="1"/>
</dbReference>
<protein>
    <recommendedName>
        <fullName evidence="10">G-protein coupled receptors family 1 profile domain-containing protein</fullName>
    </recommendedName>
</protein>
<dbReference type="Proteomes" id="UP000291000">
    <property type="component" value="Chromosome 7"/>
</dbReference>
<dbReference type="PANTHER" id="PTHR24235:SF16">
    <property type="entry name" value="NEUROPEPTIDE Y RECEPTOR TYPE 6-RELATED"/>
    <property type="match status" value="1"/>
</dbReference>
<organism evidence="11 12">
    <name type="scientific">Capra hircus</name>
    <name type="common">Goat</name>
    <dbReference type="NCBI Taxonomy" id="9925"/>
    <lineage>
        <taxon>Eukaryota</taxon>
        <taxon>Metazoa</taxon>
        <taxon>Chordata</taxon>
        <taxon>Craniata</taxon>
        <taxon>Vertebrata</taxon>
        <taxon>Euteleostomi</taxon>
        <taxon>Mammalia</taxon>
        <taxon>Eutheria</taxon>
        <taxon>Laurasiatheria</taxon>
        <taxon>Artiodactyla</taxon>
        <taxon>Ruminantia</taxon>
        <taxon>Pecora</taxon>
        <taxon>Bovidae</taxon>
        <taxon>Caprinae</taxon>
        <taxon>Capra</taxon>
    </lineage>
</organism>
<dbReference type="PRINTS" id="PR01012">
    <property type="entry name" value="NRPEPTIDEYR"/>
</dbReference>
<dbReference type="GO" id="GO:0043005">
    <property type="term" value="C:neuron projection"/>
    <property type="evidence" value="ECO:0007669"/>
    <property type="project" value="TreeGrafter"/>
</dbReference>
<keyword evidence="4 9" id="KW-1133">Transmembrane helix</keyword>
<dbReference type="InterPro" id="IPR000276">
    <property type="entry name" value="GPCR_Rhodpsn"/>
</dbReference>
<keyword evidence="6 9" id="KW-0472">Membrane</keyword>